<dbReference type="Pfam" id="PF00672">
    <property type="entry name" value="HAMP"/>
    <property type="match status" value="1"/>
</dbReference>
<dbReference type="EMBL" id="CABVIY010000003">
    <property type="protein sequence ID" value="VVP78784.1"/>
    <property type="molecule type" value="Genomic_DNA"/>
</dbReference>
<dbReference type="PROSITE" id="PS50111">
    <property type="entry name" value="CHEMOTAXIS_TRANSDUC_2"/>
    <property type="match status" value="1"/>
</dbReference>
<evidence type="ECO:0000256" key="7">
    <source>
        <dbReference type="ARBA" id="ARBA00023136"/>
    </source>
</evidence>
<comment type="subcellular location">
    <subcellularLocation>
        <location evidence="1">Cell membrane</location>
        <topology evidence="1">Multi-pass membrane protein</topology>
    </subcellularLocation>
</comment>
<name>A0A5E7RY28_PSEFL</name>
<evidence type="ECO:0000256" key="8">
    <source>
        <dbReference type="ARBA" id="ARBA00023224"/>
    </source>
</evidence>
<feature type="transmembrane region" description="Helical" evidence="11">
    <location>
        <begin position="188"/>
        <end position="210"/>
    </location>
</feature>
<dbReference type="AlphaFoldDB" id="A0A5E7RY28"/>
<organism evidence="14 15">
    <name type="scientific">Pseudomonas fluorescens</name>
    <dbReference type="NCBI Taxonomy" id="294"/>
    <lineage>
        <taxon>Bacteria</taxon>
        <taxon>Pseudomonadati</taxon>
        <taxon>Pseudomonadota</taxon>
        <taxon>Gammaproteobacteria</taxon>
        <taxon>Pseudomonadales</taxon>
        <taxon>Pseudomonadaceae</taxon>
        <taxon>Pseudomonas</taxon>
    </lineage>
</organism>
<keyword evidence="3" id="KW-0488">Methylation</keyword>
<evidence type="ECO:0000256" key="5">
    <source>
        <dbReference type="ARBA" id="ARBA00022692"/>
    </source>
</evidence>
<dbReference type="GO" id="GO:0005886">
    <property type="term" value="C:plasma membrane"/>
    <property type="evidence" value="ECO:0007669"/>
    <property type="project" value="UniProtKB-SubCell"/>
</dbReference>
<keyword evidence="5 11" id="KW-0812">Transmembrane</keyword>
<accession>A0A5E7RY28</accession>
<dbReference type="PANTHER" id="PTHR32089">
    <property type="entry name" value="METHYL-ACCEPTING CHEMOTAXIS PROTEIN MCPB"/>
    <property type="match status" value="1"/>
</dbReference>
<dbReference type="SUPFAM" id="SSF58104">
    <property type="entry name" value="Methyl-accepting chemotaxis protein (MCP) signaling domain"/>
    <property type="match status" value="1"/>
</dbReference>
<dbReference type="SMART" id="SM00304">
    <property type="entry name" value="HAMP"/>
    <property type="match status" value="1"/>
</dbReference>
<dbReference type="GO" id="GO:0006935">
    <property type="term" value="P:chemotaxis"/>
    <property type="evidence" value="ECO:0007669"/>
    <property type="project" value="UniProtKB-KW"/>
</dbReference>
<proteinExistence type="inferred from homology"/>
<dbReference type="PRINTS" id="PR00260">
    <property type="entry name" value="CHEMTRNSDUCR"/>
</dbReference>
<feature type="domain" description="Methyl-accepting transducer" evidence="12">
    <location>
        <begin position="269"/>
        <end position="505"/>
    </location>
</feature>
<evidence type="ECO:0000313" key="14">
    <source>
        <dbReference type="EMBL" id="VVP78784.1"/>
    </source>
</evidence>
<protein>
    <recommendedName>
        <fullName evidence="16">Methyl-accepting chemotaxis protein</fullName>
    </recommendedName>
</protein>
<dbReference type="CDD" id="cd06225">
    <property type="entry name" value="HAMP"/>
    <property type="match status" value="1"/>
</dbReference>
<evidence type="ECO:0000259" key="13">
    <source>
        <dbReference type="PROSITE" id="PS50885"/>
    </source>
</evidence>
<dbReference type="InterPro" id="IPR003660">
    <property type="entry name" value="HAMP_dom"/>
</dbReference>
<dbReference type="PROSITE" id="PS50885">
    <property type="entry name" value="HAMP"/>
    <property type="match status" value="1"/>
</dbReference>
<evidence type="ECO:0000256" key="2">
    <source>
        <dbReference type="ARBA" id="ARBA00022475"/>
    </source>
</evidence>
<dbReference type="InterPro" id="IPR004090">
    <property type="entry name" value="Chemotax_Me-accpt_rcpt"/>
</dbReference>
<dbReference type="GO" id="GO:0007165">
    <property type="term" value="P:signal transduction"/>
    <property type="evidence" value="ECO:0007669"/>
    <property type="project" value="UniProtKB-KW"/>
</dbReference>
<keyword evidence="8 10" id="KW-0807">Transducer</keyword>
<evidence type="ECO:0000256" key="9">
    <source>
        <dbReference type="ARBA" id="ARBA00029447"/>
    </source>
</evidence>
<evidence type="ECO:0000256" key="1">
    <source>
        <dbReference type="ARBA" id="ARBA00004651"/>
    </source>
</evidence>
<evidence type="ECO:0000256" key="3">
    <source>
        <dbReference type="ARBA" id="ARBA00022481"/>
    </source>
</evidence>
<dbReference type="Proteomes" id="UP000326611">
    <property type="component" value="Unassembled WGS sequence"/>
</dbReference>
<dbReference type="SMART" id="SM00283">
    <property type="entry name" value="MA"/>
    <property type="match status" value="1"/>
</dbReference>
<evidence type="ECO:0000256" key="6">
    <source>
        <dbReference type="ARBA" id="ARBA00022989"/>
    </source>
</evidence>
<evidence type="ECO:0000259" key="12">
    <source>
        <dbReference type="PROSITE" id="PS50111"/>
    </source>
</evidence>
<dbReference type="InterPro" id="IPR004089">
    <property type="entry name" value="MCPsignal_dom"/>
</dbReference>
<dbReference type="FunFam" id="1.10.287.950:FF:000001">
    <property type="entry name" value="Methyl-accepting chemotaxis sensory transducer"/>
    <property type="match status" value="1"/>
</dbReference>
<evidence type="ECO:0008006" key="16">
    <source>
        <dbReference type="Google" id="ProtNLM"/>
    </source>
</evidence>
<evidence type="ECO:0000256" key="10">
    <source>
        <dbReference type="PROSITE-ProRule" id="PRU00284"/>
    </source>
</evidence>
<feature type="domain" description="HAMP" evidence="13">
    <location>
        <begin position="212"/>
        <end position="264"/>
    </location>
</feature>
<evidence type="ECO:0000256" key="4">
    <source>
        <dbReference type="ARBA" id="ARBA00022500"/>
    </source>
</evidence>
<evidence type="ECO:0000313" key="15">
    <source>
        <dbReference type="Proteomes" id="UP000326611"/>
    </source>
</evidence>
<comment type="similarity">
    <text evidence="9">Belongs to the methyl-accepting chemotaxis (MCP) protein family.</text>
</comment>
<keyword evidence="7 11" id="KW-0472">Membrane</keyword>
<dbReference type="Pfam" id="PF00015">
    <property type="entry name" value="MCPsignal"/>
    <property type="match status" value="1"/>
</dbReference>
<dbReference type="InterPro" id="IPR024478">
    <property type="entry name" value="HlyB_4HB_MCP"/>
</dbReference>
<dbReference type="Pfam" id="PF12729">
    <property type="entry name" value="4HB_MCP_1"/>
    <property type="match status" value="1"/>
</dbReference>
<evidence type="ECO:0000256" key="11">
    <source>
        <dbReference type="SAM" id="Phobius"/>
    </source>
</evidence>
<dbReference type="GO" id="GO:0004888">
    <property type="term" value="F:transmembrane signaling receptor activity"/>
    <property type="evidence" value="ECO:0007669"/>
    <property type="project" value="InterPro"/>
</dbReference>
<reference evidence="14 15" key="1">
    <citation type="submission" date="2019-09" db="EMBL/GenBank/DDBJ databases">
        <authorList>
            <person name="Chandra G."/>
            <person name="Truman W A."/>
        </authorList>
    </citation>
    <scope>NUCLEOTIDE SEQUENCE [LARGE SCALE GENOMIC DNA]</scope>
    <source>
        <strain evidence="14">PS918</strain>
    </source>
</reference>
<gene>
    <name evidence="14" type="ORF">PS918_02083</name>
</gene>
<keyword evidence="6 11" id="KW-1133">Transmembrane helix</keyword>
<dbReference type="Gene3D" id="1.10.287.950">
    <property type="entry name" value="Methyl-accepting chemotaxis protein"/>
    <property type="match status" value="1"/>
</dbReference>
<keyword evidence="2" id="KW-1003">Cell membrane</keyword>
<sequence length="541" mass="58789">MFFRKMKLAPRSVFGFGLFGLVVLLLGLFSLSMVRQLSVESDAIREVWVPSLIRLAALNKTEDRAGIMTFRMVVLRDPAALATNQSALMQVLDDVRQQQETFAAQLRQPAEREIFQRYLDASNAFRHEQLEVIRLAAEGQRQAATDILNGPIDKFAMELGERSGQLQDFYRQRYQQSAGFEQQTRQRVVVGVITAMALAALLTVLLATLYTRSINQPLLDALHVAQNIARGDLTSTINDTGKDEPALLLQALGTMQAHLHDTVLRITDSSTRLAQSSQQFHGVIATANSGLEEQNKEIEQAATAVNEMTAAVDEVARNASATALASRTTDIAAQTGKARVMETLESLSVLAEGISITADRVEALAGSVSGINRVLEVIRSIAEQTNLLALNAAIEAARAGEAGRGFAVVAEEVRALALRTQQSTQEIEHMVSSLRSVAAHTLCSMQESTERVHSTLGIARQADTALQEVTVAVETISQMNVVIASASEQQAQASREIDRSLISIRDLSVQTSAGAAQIHLTSEELSLLAAGLRGHIDRFRI</sequence>
<dbReference type="PANTHER" id="PTHR32089:SF120">
    <property type="entry name" value="METHYL-ACCEPTING CHEMOTAXIS PROTEIN TLPQ"/>
    <property type="match status" value="1"/>
</dbReference>
<keyword evidence="4" id="KW-0145">Chemotaxis</keyword>